<dbReference type="InterPro" id="IPR003018">
    <property type="entry name" value="GAF"/>
</dbReference>
<dbReference type="SUPFAM" id="SSF141868">
    <property type="entry name" value="EAL domain-like"/>
    <property type="match status" value="1"/>
</dbReference>
<keyword evidence="2" id="KW-0973">c-di-GMP</keyword>
<dbReference type="PROSITE" id="PS50887">
    <property type="entry name" value="GGDEF"/>
    <property type="match status" value="1"/>
</dbReference>
<dbReference type="SMART" id="SM00065">
    <property type="entry name" value="GAF"/>
    <property type="match status" value="1"/>
</dbReference>
<feature type="domain" description="PAC" evidence="4">
    <location>
        <begin position="368"/>
        <end position="424"/>
    </location>
</feature>
<reference evidence="7 8" key="1">
    <citation type="submission" date="2020-08" db="EMBL/GenBank/DDBJ databases">
        <title>Emergence of ISAba1-mediated novel tet(X) in Acinetobacter variabilis from a chicken farm.</title>
        <authorList>
            <person name="Peng K."/>
            <person name="Li R."/>
        </authorList>
    </citation>
    <scope>NUCLEOTIDE SEQUENCE [LARGE SCALE GENOMIC DNA]</scope>
    <source>
        <strain evidence="7 8">XM9F202-2</strain>
    </source>
</reference>
<dbReference type="PROSITE" id="PS50113">
    <property type="entry name" value="PAC"/>
    <property type="match status" value="2"/>
</dbReference>
<dbReference type="Pfam" id="PF13426">
    <property type="entry name" value="PAS_9"/>
    <property type="match status" value="1"/>
</dbReference>
<proteinExistence type="predicted"/>
<dbReference type="PANTHER" id="PTHR44757">
    <property type="entry name" value="DIGUANYLATE CYCLASE DGCP"/>
    <property type="match status" value="1"/>
</dbReference>
<dbReference type="EC" id="3.1.4.52" evidence="1"/>
<dbReference type="SMART" id="SM00086">
    <property type="entry name" value="PAC"/>
    <property type="match status" value="2"/>
</dbReference>
<accession>A0A7T8ARH7</accession>
<evidence type="ECO:0000259" key="3">
    <source>
        <dbReference type="PROSITE" id="PS50112"/>
    </source>
</evidence>
<dbReference type="InterPro" id="IPR001610">
    <property type="entry name" value="PAC"/>
</dbReference>
<dbReference type="InterPro" id="IPR052155">
    <property type="entry name" value="Biofilm_reg_signaling"/>
</dbReference>
<evidence type="ECO:0000313" key="8">
    <source>
        <dbReference type="Proteomes" id="UP000596079"/>
    </source>
</evidence>
<evidence type="ECO:0000259" key="6">
    <source>
        <dbReference type="PROSITE" id="PS50887"/>
    </source>
</evidence>
<dbReference type="InterPro" id="IPR043128">
    <property type="entry name" value="Rev_trsase/Diguanyl_cyclase"/>
</dbReference>
<dbReference type="FunFam" id="3.20.20.450:FF:000001">
    <property type="entry name" value="Cyclic di-GMP phosphodiesterase yahA"/>
    <property type="match status" value="1"/>
</dbReference>
<dbReference type="Pfam" id="PF08448">
    <property type="entry name" value="PAS_4"/>
    <property type="match status" value="1"/>
</dbReference>
<dbReference type="SUPFAM" id="SSF55785">
    <property type="entry name" value="PYP-like sensor domain (PAS domain)"/>
    <property type="match status" value="2"/>
</dbReference>
<dbReference type="NCBIfam" id="TIGR00229">
    <property type="entry name" value="sensory_box"/>
    <property type="match status" value="2"/>
</dbReference>
<dbReference type="EMBL" id="CP060811">
    <property type="protein sequence ID" value="QQN88809.1"/>
    <property type="molecule type" value="Genomic_DNA"/>
</dbReference>
<dbReference type="InterPro" id="IPR000160">
    <property type="entry name" value="GGDEF_dom"/>
</dbReference>
<evidence type="ECO:0000259" key="4">
    <source>
        <dbReference type="PROSITE" id="PS50113"/>
    </source>
</evidence>
<evidence type="ECO:0000256" key="2">
    <source>
        <dbReference type="ARBA" id="ARBA00022636"/>
    </source>
</evidence>
<dbReference type="AlphaFoldDB" id="A0A7T8ARH7"/>
<dbReference type="CDD" id="cd00130">
    <property type="entry name" value="PAS"/>
    <property type="match status" value="2"/>
</dbReference>
<gene>
    <name evidence="7" type="ORF">IAQ69_03755</name>
</gene>
<feature type="domain" description="PAC" evidence="4">
    <location>
        <begin position="249"/>
        <end position="300"/>
    </location>
</feature>
<dbReference type="SMART" id="SM00052">
    <property type="entry name" value="EAL"/>
    <property type="match status" value="1"/>
</dbReference>
<dbReference type="CDD" id="cd01949">
    <property type="entry name" value="GGDEF"/>
    <property type="match status" value="1"/>
</dbReference>
<evidence type="ECO:0000313" key="7">
    <source>
        <dbReference type="EMBL" id="QQN88809.1"/>
    </source>
</evidence>
<dbReference type="Pfam" id="PF00563">
    <property type="entry name" value="EAL"/>
    <property type="match status" value="1"/>
</dbReference>
<dbReference type="SUPFAM" id="SSF55073">
    <property type="entry name" value="Nucleotide cyclase"/>
    <property type="match status" value="1"/>
</dbReference>
<organism evidence="7 8">
    <name type="scientific">Acinetobacter variabilis</name>
    <dbReference type="NCBI Taxonomy" id="70346"/>
    <lineage>
        <taxon>Bacteria</taxon>
        <taxon>Pseudomonadati</taxon>
        <taxon>Pseudomonadota</taxon>
        <taxon>Gammaproteobacteria</taxon>
        <taxon>Moraxellales</taxon>
        <taxon>Moraxellaceae</taxon>
        <taxon>Acinetobacter</taxon>
    </lineage>
</organism>
<dbReference type="InterPro" id="IPR013656">
    <property type="entry name" value="PAS_4"/>
</dbReference>
<dbReference type="NCBIfam" id="TIGR00254">
    <property type="entry name" value="GGDEF"/>
    <property type="match status" value="1"/>
</dbReference>
<dbReference type="InterPro" id="IPR035965">
    <property type="entry name" value="PAS-like_dom_sf"/>
</dbReference>
<name>A0A7T8ARH7_9GAMM</name>
<feature type="domain" description="EAL" evidence="5">
    <location>
        <begin position="599"/>
        <end position="850"/>
    </location>
</feature>
<dbReference type="PANTHER" id="PTHR44757:SF2">
    <property type="entry name" value="BIOFILM ARCHITECTURE MAINTENANCE PROTEIN MBAA"/>
    <property type="match status" value="1"/>
</dbReference>
<protein>
    <recommendedName>
        <fullName evidence="1">cyclic-guanylate-specific phosphodiesterase</fullName>
        <ecNumber evidence="1">3.1.4.52</ecNumber>
    </recommendedName>
</protein>
<dbReference type="InterPro" id="IPR001633">
    <property type="entry name" value="EAL_dom"/>
</dbReference>
<dbReference type="SMART" id="SM00267">
    <property type="entry name" value="GGDEF"/>
    <property type="match status" value="1"/>
</dbReference>
<evidence type="ECO:0000259" key="5">
    <source>
        <dbReference type="PROSITE" id="PS50883"/>
    </source>
</evidence>
<dbReference type="Gene3D" id="3.30.70.270">
    <property type="match status" value="1"/>
</dbReference>
<evidence type="ECO:0000256" key="1">
    <source>
        <dbReference type="ARBA" id="ARBA00012282"/>
    </source>
</evidence>
<dbReference type="SMART" id="SM00091">
    <property type="entry name" value="PAS"/>
    <property type="match status" value="2"/>
</dbReference>
<dbReference type="CDD" id="cd01948">
    <property type="entry name" value="EAL"/>
    <property type="match status" value="1"/>
</dbReference>
<dbReference type="InterPro" id="IPR029787">
    <property type="entry name" value="Nucleotide_cyclase"/>
</dbReference>
<dbReference type="Pfam" id="PF13185">
    <property type="entry name" value="GAF_2"/>
    <property type="match status" value="1"/>
</dbReference>
<feature type="domain" description="PAS" evidence="3">
    <location>
        <begin position="297"/>
        <end position="369"/>
    </location>
</feature>
<dbReference type="GO" id="GO:0071111">
    <property type="term" value="F:cyclic-guanylate-specific phosphodiesterase activity"/>
    <property type="evidence" value="ECO:0007669"/>
    <property type="project" value="UniProtKB-EC"/>
</dbReference>
<dbReference type="InterPro" id="IPR035919">
    <property type="entry name" value="EAL_sf"/>
</dbReference>
<dbReference type="Gene3D" id="3.30.450.40">
    <property type="match status" value="1"/>
</dbReference>
<feature type="domain" description="GGDEF" evidence="6">
    <location>
        <begin position="456"/>
        <end position="589"/>
    </location>
</feature>
<dbReference type="InterPro" id="IPR000700">
    <property type="entry name" value="PAS-assoc_C"/>
</dbReference>
<dbReference type="SUPFAM" id="SSF55781">
    <property type="entry name" value="GAF domain-like"/>
    <property type="match status" value="1"/>
</dbReference>
<dbReference type="Gene3D" id="3.20.20.450">
    <property type="entry name" value="EAL domain"/>
    <property type="match status" value="1"/>
</dbReference>
<sequence length="850" mass="96066">MTSFYNGGTSQGIFNLIGQAAALEDIIDAITAWLGDKIPDALVSVMLYSEQEQTLNLIKEPSYFSREYIDALKDLKIGPNVGACGAATYHRRLVVCENLLNDPNWVAYKDLVKQNGLRACWSVPIANGSGKLFGSFGTYYRSIKSPTPNEIDLLQYAASLIALTFELYEERKKRNQLKDKYQSFFSFHPDAIFEHNLDGNIVDANLATKFFNKFGVKSHIGTKIDHFIEPEHRPLALEAFEQAKHGLTGHLEVQAHNSAGQKYWLDLTFLPIKVNEEIVGIFSVARDITERYQNNEMLRLMKRSVDANPHGIILTSAENDQPIEYVNPAFEQITGYTLKELKGKNCRILQGPDTSTESVQQISDAIQNKSEIKIILKNYRKDGHWFWNKLNLGPVFDENHKCTHFIAIQQDVSQHVAQQELIAYQESHDHLTGFINNKLFEEVIQEKLHLAQTGSANLVLLYLDLDDFEPLNQSLGHDIGDKILKLVGSRLSQNLEPEDVISRFSGDEFAILLTQMADLKQVAVRAEEIIAGLSQPFHVDGYDIHLSASIGVADADPDIKCVKQFINAAKDAMRDANAEGGNTWHWYNFTKEPLPKVDYVQLRHELMVALHEQQFKLFYQPILDSETGKVKCLEALIRWQHPEKGFISPADFIPFAERTGQIVSIGEWVLRQACEEVKAWNMQHETQISVAVNLSPLQFKRSGFLSDLQQLLAEIEFPHELLKLEVTESMLIASGDKSIEILKNVRALGIKVSVDDFGTGYSSLSYLRSLPIDEIKLDRSFVQHLPGNPRDEAIIEAMITLAHKLDLEVVAEGIENPEQAECLKSHHCDYLQGFYYAKPARLNQLELISS</sequence>
<dbReference type="Proteomes" id="UP000596079">
    <property type="component" value="Chromosome"/>
</dbReference>
<dbReference type="RefSeq" id="WP_200229944.1">
    <property type="nucleotide sequence ID" value="NZ_CP060811.1"/>
</dbReference>
<dbReference type="PROSITE" id="PS50112">
    <property type="entry name" value="PAS"/>
    <property type="match status" value="1"/>
</dbReference>
<dbReference type="Gene3D" id="3.30.450.20">
    <property type="entry name" value="PAS domain"/>
    <property type="match status" value="2"/>
</dbReference>
<dbReference type="PROSITE" id="PS50883">
    <property type="entry name" value="EAL"/>
    <property type="match status" value="1"/>
</dbReference>
<dbReference type="InterPro" id="IPR000014">
    <property type="entry name" value="PAS"/>
</dbReference>
<dbReference type="InterPro" id="IPR029016">
    <property type="entry name" value="GAF-like_dom_sf"/>
</dbReference>
<dbReference type="Pfam" id="PF00990">
    <property type="entry name" value="GGDEF"/>
    <property type="match status" value="1"/>
</dbReference>